<dbReference type="InterPro" id="IPR001173">
    <property type="entry name" value="Glyco_trans_2-like"/>
</dbReference>
<dbReference type="Gene3D" id="3.40.50.150">
    <property type="entry name" value="Vaccinia Virus protein VP39"/>
    <property type="match status" value="1"/>
</dbReference>
<dbReference type="CDD" id="cd02440">
    <property type="entry name" value="AdoMet_MTases"/>
    <property type="match status" value="1"/>
</dbReference>
<dbReference type="EMBL" id="CADCTO010000445">
    <property type="protein sequence ID" value="CAA9278280.1"/>
    <property type="molecule type" value="Genomic_DNA"/>
</dbReference>
<dbReference type="PANTHER" id="PTHR48090:SF7">
    <property type="entry name" value="RFBJ PROTEIN"/>
    <property type="match status" value="1"/>
</dbReference>
<evidence type="ECO:0000259" key="1">
    <source>
        <dbReference type="Pfam" id="PF00535"/>
    </source>
</evidence>
<dbReference type="InterPro" id="IPR029044">
    <property type="entry name" value="Nucleotide-diphossugar_trans"/>
</dbReference>
<gene>
    <name evidence="3" type="ORF">AVDCRST_MAG63-3417</name>
</gene>
<evidence type="ECO:0000259" key="2">
    <source>
        <dbReference type="Pfam" id="PF08241"/>
    </source>
</evidence>
<dbReference type="InterPro" id="IPR029063">
    <property type="entry name" value="SAM-dependent_MTases_sf"/>
</dbReference>
<dbReference type="PANTHER" id="PTHR48090">
    <property type="entry name" value="UNDECAPRENYL-PHOSPHATE 4-DEOXY-4-FORMAMIDO-L-ARABINOSE TRANSFERASE-RELATED"/>
    <property type="match status" value="1"/>
</dbReference>
<dbReference type="Pfam" id="PF00535">
    <property type="entry name" value="Glycos_transf_2"/>
    <property type="match status" value="1"/>
</dbReference>
<dbReference type="SUPFAM" id="SSF53335">
    <property type="entry name" value="S-adenosyl-L-methionine-dependent methyltransferases"/>
    <property type="match status" value="1"/>
</dbReference>
<name>A0A6J4JHM3_9BACT</name>
<evidence type="ECO:0008006" key="4">
    <source>
        <dbReference type="Google" id="ProtNLM"/>
    </source>
</evidence>
<proteinExistence type="predicted"/>
<sequence length="431" mass="48467">MTNPLDLTVIIPALREGPNLAVLLPPLRRLLEKMEVRAEIFVVTRDADEETTRAATESAARVIEQVRPGYGGALLAGFEAACGAYVVTMDADLSHPPDFLRELWASRHRAEVVVASRYVAGGRAEMSAYRRGLSQVLNAFFKRGLSLPVRDLSSGFRLYRTELLRGRAFASRDFDILPEILVRLYAEGWRILEVPFAYSPRRHGASNARVIPFGLAYLRTFRSLWALRNSIQSSDYDDRAYDSPIFLQRYWQRSRYQHVSDLIAGQGPVLDVGCGSSRIISALPPGSVAVDIALRKLRYARKFGRPLVNASGLRLPFRDGAFPCVLCSQVIEHIPADTPILDELCRVLTPGGRLVLGTPDYDNWQWVWMEKLYGWFAPGAYADEHITHYTRKKLIVTFEERGFTVEAMRYILRGELILAFRKDGDASTAAA</sequence>
<reference evidence="3" key="1">
    <citation type="submission" date="2020-02" db="EMBL/GenBank/DDBJ databases">
        <authorList>
            <person name="Meier V. D."/>
        </authorList>
    </citation>
    <scope>NUCLEOTIDE SEQUENCE</scope>
    <source>
        <strain evidence="3">AVDCRST_MAG63</strain>
    </source>
</reference>
<dbReference type="InterPro" id="IPR050256">
    <property type="entry name" value="Glycosyltransferase_2"/>
</dbReference>
<dbReference type="Gene3D" id="3.90.550.10">
    <property type="entry name" value="Spore Coat Polysaccharide Biosynthesis Protein SpsA, Chain A"/>
    <property type="match status" value="1"/>
</dbReference>
<dbReference type="AlphaFoldDB" id="A0A6J4JHM3"/>
<organism evidence="3">
    <name type="scientific">uncultured Armatimonadetes bacterium</name>
    <dbReference type="NCBI Taxonomy" id="157466"/>
    <lineage>
        <taxon>Bacteria</taxon>
        <taxon>Bacillati</taxon>
        <taxon>Armatimonadota</taxon>
        <taxon>environmental samples</taxon>
    </lineage>
</organism>
<feature type="domain" description="Methyltransferase type 11" evidence="2">
    <location>
        <begin position="270"/>
        <end position="356"/>
    </location>
</feature>
<dbReference type="GO" id="GO:0008757">
    <property type="term" value="F:S-adenosylmethionine-dependent methyltransferase activity"/>
    <property type="evidence" value="ECO:0007669"/>
    <property type="project" value="InterPro"/>
</dbReference>
<dbReference type="Pfam" id="PF08241">
    <property type="entry name" value="Methyltransf_11"/>
    <property type="match status" value="1"/>
</dbReference>
<protein>
    <recommendedName>
        <fullName evidence="4">Glycosyltransferase 2-like domain-containing protein</fullName>
    </recommendedName>
</protein>
<feature type="domain" description="Glycosyltransferase 2-like" evidence="1">
    <location>
        <begin position="8"/>
        <end position="164"/>
    </location>
</feature>
<dbReference type="InterPro" id="IPR013216">
    <property type="entry name" value="Methyltransf_11"/>
</dbReference>
<accession>A0A6J4JHM3</accession>
<evidence type="ECO:0000313" key="3">
    <source>
        <dbReference type="EMBL" id="CAA9278280.1"/>
    </source>
</evidence>
<dbReference type="SUPFAM" id="SSF53448">
    <property type="entry name" value="Nucleotide-diphospho-sugar transferases"/>
    <property type="match status" value="1"/>
</dbReference>